<evidence type="ECO:0000259" key="2">
    <source>
        <dbReference type="Pfam" id="PF07364"/>
    </source>
</evidence>
<reference evidence="3 4" key="1">
    <citation type="submission" date="2024-01" db="EMBL/GenBank/DDBJ databases">
        <authorList>
            <person name="Allen C."/>
            <person name="Tagirdzhanova G."/>
        </authorList>
    </citation>
    <scope>NUCLEOTIDE SEQUENCE [LARGE SCALE GENOMIC DNA]</scope>
</reference>
<organism evidence="3 4">
    <name type="scientific">Sporothrix bragantina</name>
    <dbReference type="NCBI Taxonomy" id="671064"/>
    <lineage>
        <taxon>Eukaryota</taxon>
        <taxon>Fungi</taxon>
        <taxon>Dikarya</taxon>
        <taxon>Ascomycota</taxon>
        <taxon>Pezizomycotina</taxon>
        <taxon>Sordariomycetes</taxon>
        <taxon>Sordariomycetidae</taxon>
        <taxon>Ophiostomatales</taxon>
        <taxon>Ophiostomataceae</taxon>
        <taxon>Sporothrix</taxon>
    </lineage>
</organism>
<sequence length="513" mass="55842">MIRRRPVIAICGLACETSAFTPARTEAPAFHAQRGPDAVAIYDFLAPGTPLAAGADWHGALIGRALPGGMVTRAAYEELADEMIALLKEIVANHTLDGLWFDIHGAMVVEGLDDAEFDLLQRVRAVIGPDVFVSASMDLHGNVSRELVHQLDLVTCYRMAPHEDEYATKLRACQNLLNSLKGTRGTPQRPYKAWVPIPILLPGEQTSTRDEPAKSIYKAIPRVEVLPDIFDVGIWVGYAWADAPRNRAAVVVTGWGSEAVAAGAERLARKFWAARAEFHFVAPTGSLDECLDVAFAAKPMQRPYFVSDSGDNPTAGGSGDVTWGLTNLLKRKEIVDQTAGTVIYASIPGPEAVKAAVAAGVGSTVTVKAGAAVDDLHAGPITLTGEVFSVKHGDKHARTEVVLRVFGSVYVILTELRKPYHYERDFTELGLHPRQADVVLVKIGYLEPELYDMAADWMLALTPGGVDQDLKRLGHKRIRRPMFPFDKDFDEKPPNLSARLIPMSNEPLTGPDE</sequence>
<evidence type="ECO:0000313" key="4">
    <source>
        <dbReference type="Proteomes" id="UP001642406"/>
    </source>
</evidence>
<dbReference type="InterPro" id="IPR010799">
    <property type="entry name" value="MlrC_C"/>
</dbReference>
<proteinExistence type="predicted"/>
<dbReference type="InterPro" id="IPR009197">
    <property type="entry name" value="MlrC"/>
</dbReference>
<dbReference type="Pfam" id="PF07171">
    <property type="entry name" value="MlrC_C"/>
    <property type="match status" value="1"/>
</dbReference>
<accession>A0ABP0BQL3</accession>
<dbReference type="Proteomes" id="UP001642406">
    <property type="component" value="Unassembled WGS sequence"/>
</dbReference>
<evidence type="ECO:0000313" key="3">
    <source>
        <dbReference type="EMBL" id="CAK7221888.1"/>
    </source>
</evidence>
<evidence type="ECO:0000259" key="1">
    <source>
        <dbReference type="Pfam" id="PF07171"/>
    </source>
</evidence>
<gene>
    <name evidence="3" type="ORF">SBRCBS47491_004683</name>
</gene>
<feature type="domain" description="Microcystin LR degradation protein MlrC C-terminal" evidence="1">
    <location>
        <begin position="306"/>
        <end position="477"/>
    </location>
</feature>
<dbReference type="PIRSF" id="PIRSF012702">
    <property type="entry name" value="UCP012702"/>
    <property type="match status" value="1"/>
</dbReference>
<protein>
    <recommendedName>
        <fullName evidence="5">Microcystin LR degradation protein MlrC</fullName>
    </recommendedName>
</protein>
<feature type="domain" description="Microcystin LR degradation protein MlrC N-terminal" evidence="2">
    <location>
        <begin position="8"/>
        <end position="294"/>
    </location>
</feature>
<evidence type="ECO:0008006" key="5">
    <source>
        <dbReference type="Google" id="ProtNLM"/>
    </source>
</evidence>
<keyword evidence="4" id="KW-1185">Reference proteome</keyword>
<dbReference type="InterPro" id="IPR015995">
    <property type="entry name" value="MlrC_N"/>
</dbReference>
<name>A0ABP0BQL3_9PEZI</name>
<dbReference type="EMBL" id="CAWUHC010000036">
    <property type="protein sequence ID" value="CAK7221888.1"/>
    <property type="molecule type" value="Genomic_DNA"/>
</dbReference>
<comment type="caution">
    <text evidence="3">The sequence shown here is derived from an EMBL/GenBank/DDBJ whole genome shotgun (WGS) entry which is preliminary data.</text>
</comment>
<dbReference type="Pfam" id="PF07364">
    <property type="entry name" value="DUF1485"/>
    <property type="match status" value="1"/>
</dbReference>